<feature type="region of interest" description="Disordered" evidence="8">
    <location>
        <begin position="1255"/>
        <end position="1340"/>
    </location>
</feature>
<feature type="compositionally biased region" description="Low complexity" evidence="8">
    <location>
        <begin position="1523"/>
        <end position="1532"/>
    </location>
</feature>
<keyword evidence="2 7" id="KW-0963">Cytoplasm</keyword>
<keyword evidence="5" id="KW-0677">Repeat</keyword>
<feature type="compositionally biased region" description="Basic and acidic residues" evidence="8">
    <location>
        <begin position="352"/>
        <end position="371"/>
    </location>
</feature>
<feature type="region of interest" description="Disordered" evidence="8">
    <location>
        <begin position="1"/>
        <end position="77"/>
    </location>
</feature>
<feature type="compositionally biased region" description="Basic and acidic residues" evidence="8">
    <location>
        <begin position="105"/>
        <end position="115"/>
    </location>
</feature>
<feature type="compositionally biased region" description="Basic and acidic residues" evidence="8">
    <location>
        <begin position="1206"/>
        <end position="1216"/>
    </location>
</feature>
<dbReference type="GO" id="GO:0005874">
    <property type="term" value="C:microtubule"/>
    <property type="evidence" value="ECO:0007669"/>
    <property type="project" value="UniProtKB-KW"/>
</dbReference>
<proteinExistence type="predicted"/>
<feature type="compositionally biased region" description="Polar residues" evidence="8">
    <location>
        <begin position="739"/>
        <end position="748"/>
    </location>
</feature>
<sequence length="1820" mass="197539">MADGRQPEDSAPQWAPPGPRTDPGAHSHGPPPDYKDSAPPAARSENGYSSYQGCQPGESHAAPYSAARENGFNGDLASGDVVTAEQVSARIVQEVTAEAVAVLKGEQDPHKDTAKRLPSAVEDSANLPPSPPPSPASEQIGPLEEVLLTSSFLEKARKKQKTPSDAHSEETIEALSAAEEEEWTTAATAALVEQEQQRSGEEPEQGPAASEHLEQAEIISEAQAQFCPQAEAASVPTEAPNGRGDEAGLEKCPQEALKMDTGRPAGPSSELTSPFCSDHKDAEKQQGEPSKLQATTELQALVPSGKDEQTPQPRILETVPQKPIEPATVHEAPKIEQGPVPAASSPSNGQIHPKETSEPSAKQSDDAKGKESGITSEQQYQPEETKKQDTLLTDAQKEEPVALVTKGLPVDFKTELLPDDTIGQDKTEGKPGTTPKPEDIGAKKEEKQAKGDELEKREENPEKSVDKDLKEDLSTPVVVSDFKTKEETPTEVPEQPSTEKKVAGKEVMQDQVQPDEPQTEEPSSVLDLPMESLEKDKSGMSAYFETSALKEEEAKGDAEQSEDYYELSDAREKTSTSPVVVADVCGKTEKLQAAVDTALPHEISYSTLAQAQLSEDKTDARKSPVEELKALPTLEKKKDESRLSAGRLSLEQRSYSLNIPIASLEALNQGGGHGRPRTFSPLATDIMSFTSGSLDEPTDYLPVTTPSVEKQPVFPPLILETSATAPTSSPPVLAAEMKTSPQAESPTESPFPLKDYYKNGTVMAPDLPEMLDLAGTRSRLTSESADPEIVRRKSVPADVPALMGDSLAQFGWVDKSQKVARSESQLEEIGYCIFNEYTGPMPSPADVHSPMDSPPQIFTTLVMEEDKEEGITVPEAQKAKEEESWRAEAMKKEESEAEDKSKIVTQLVSEVDKAVMDVIKEDSVADMVGIKEIGEKESVAVEEASAESDKLDTGAKSVVIVHEEEKVKEHDLTSKAGPISNIQGQVIPEVEEQELSRDSTSPVPPEIDDTGSKEVKLSEGSEVESTAVHAQPVTLESTNIEPEVEPKADSEPKPEDSEKLLKLEGRPLSVEEARELQEMKEKMKEKPDLVHQEAYEEVDAEEVYTGVLSKERVSKPETTKQMPSTDSTSEEEKIEIQEPEKPKQPEEVLVPKAELVGEETPKESLAVSAKEEEPAAVTLEVTGEELKEKEGEEEVEMAEEPEEVLEEVKEPVSLEKQEEEEEGLSGEAGAEEALEPRGVIESVVTVEDDFITVVQTIDEGEEPCHSVRFSAPTEEEPQRVSSKEEEEEQEEEEQTEEAEVEGASLEEASEVPASPAKEEVPESECRTETYDDYKDETTIDDSILDTDSAWVDTQDDDRSIMTEKIEPLPKTESLEIRKPSVEKLTKEKGMGRGKGRVSTPERKPARKEPSSVPRDEMKKKKAVFKKAEITKKTDIQTRSPSRKIVLKPAVRYPRPAQHHACAKRKPTAVAVTEGRQPLSVARQTRDRVTDGSSRSPEKRSALPRPSSILTSRRGPAADHDESSTSITSSGSTAPRRPTWTESARSRSARSGTSTPRTPGSTAITPGTPPSYSCRTPGTPGTPSYPRTPRTPGTPKSMSLVPQEKKVAIIRTPPKSPATPKQLRVINQPLPDLKNVKSKIGSTDNIKYQPKGGQIQILNKKLDFSHVQSKCGSKDNLKHSPRGGNVQIQTKKIDLSHVTSKCGSLANIRHKPGGGNVKIESVKLDFKDKAQAKVGSLENAHHVPGGGHVQIESHKLQFREAARARVDHGAEIVTQSPGMSGTASPHRLSNVSSSGSINLLESPQLATLAEDVTAALAKQGL</sequence>
<evidence type="ECO:0000259" key="9">
    <source>
        <dbReference type="Pfam" id="PF08377"/>
    </source>
</evidence>
<dbReference type="Pfam" id="PF08377">
    <property type="entry name" value="MAP2_projctn"/>
    <property type="match status" value="1"/>
</dbReference>
<reference evidence="10" key="2">
    <citation type="submission" date="2025-08" db="UniProtKB">
        <authorList>
            <consortium name="Ensembl"/>
        </authorList>
    </citation>
    <scope>IDENTIFICATION</scope>
</reference>
<comment type="subcellular location">
    <subcellularLocation>
        <location evidence="1 7">Cytoplasm</location>
        <location evidence="1 7">Cytoskeleton</location>
    </subcellularLocation>
</comment>
<reference evidence="10" key="3">
    <citation type="submission" date="2025-09" db="UniProtKB">
        <authorList>
            <consortium name="Ensembl"/>
        </authorList>
    </citation>
    <scope>IDENTIFICATION</scope>
</reference>
<dbReference type="HOGENOM" id="CLU_002538_0_0_1"/>
<feature type="compositionally biased region" description="Basic residues" evidence="8">
    <location>
        <begin position="1456"/>
        <end position="1466"/>
    </location>
</feature>
<feature type="compositionally biased region" description="Basic and acidic residues" evidence="8">
    <location>
        <begin position="1130"/>
        <end position="1146"/>
    </location>
</feature>
<dbReference type="GO" id="GO:0008017">
    <property type="term" value="F:microtubule binding"/>
    <property type="evidence" value="ECO:0007669"/>
    <property type="project" value="InterPro"/>
</dbReference>
<feature type="compositionally biased region" description="Low complexity" evidence="8">
    <location>
        <begin position="1548"/>
        <end position="1561"/>
    </location>
</feature>
<dbReference type="InterPro" id="IPR013588">
    <property type="entry name" value="MAP2_projctn"/>
</dbReference>
<evidence type="ECO:0000256" key="7">
    <source>
        <dbReference type="RuleBase" id="RU000686"/>
    </source>
</evidence>
<feature type="region of interest" description="Disordered" evidence="8">
    <location>
        <begin position="721"/>
        <end position="753"/>
    </location>
</feature>
<feature type="compositionally biased region" description="Basic and acidic residues" evidence="8">
    <location>
        <begin position="243"/>
        <end position="261"/>
    </location>
</feature>
<dbReference type="InterPro" id="IPR001084">
    <property type="entry name" value="MAP_tubulin-bd_rpt"/>
</dbReference>
<accession>W5MBA0</accession>
<feature type="compositionally biased region" description="Basic and acidic residues" evidence="8">
    <location>
        <begin position="497"/>
        <end position="508"/>
    </location>
</feature>
<evidence type="ECO:0000256" key="4">
    <source>
        <dbReference type="ARBA" id="ARBA00022701"/>
    </source>
</evidence>
<dbReference type="Pfam" id="PF00418">
    <property type="entry name" value="Tubulin-binding"/>
    <property type="match status" value="4"/>
</dbReference>
<feature type="compositionally biased region" description="Basic and acidic residues" evidence="8">
    <location>
        <begin position="1378"/>
        <end position="1390"/>
    </location>
</feature>
<feature type="compositionally biased region" description="Polar residues" evidence="8">
    <location>
        <begin position="373"/>
        <end position="382"/>
    </location>
</feature>
<feature type="compositionally biased region" description="Polar residues" evidence="8">
    <location>
        <begin position="1569"/>
        <end position="1581"/>
    </location>
</feature>
<feature type="compositionally biased region" description="Acidic residues" evidence="8">
    <location>
        <begin position="1284"/>
        <end position="1300"/>
    </location>
</feature>
<protein>
    <recommendedName>
        <fullName evidence="7">Microtubule-associated protein</fullName>
    </recommendedName>
</protein>
<keyword evidence="6 7" id="KW-0206">Cytoskeleton</keyword>
<dbReference type="PROSITE" id="PS00229">
    <property type="entry name" value="TAU_MAP_1"/>
    <property type="match status" value="1"/>
</dbReference>
<feature type="domain" description="MAP2/Tau projection" evidence="9">
    <location>
        <begin position="379"/>
        <end position="1465"/>
    </location>
</feature>
<feature type="compositionally biased region" description="Basic and acidic residues" evidence="8">
    <location>
        <begin position="383"/>
        <end position="400"/>
    </location>
</feature>
<name>W5MBA0_LEPOC</name>
<evidence type="ECO:0000256" key="8">
    <source>
        <dbReference type="SAM" id="MobiDB-lite"/>
    </source>
</evidence>
<dbReference type="Proteomes" id="UP000018468">
    <property type="component" value="Linkage group LG12"/>
</dbReference>
<feature type="compositionally biased region" description="Acidic residues" evidence="8">
    <location>
        <begin position="1217"/>
        <end position="1233"/>
    </location>
</feature>
<feature type="compositionally biased region" description="Basic and acidic residues" evidence="8">
    <location>
        <begin position="1109"/>
        <end position="1118"/>
    </location>
</feature>
<dbReference type="GeneTree" id="ENSGT00940000156597"/>
<keyword evidence="4 7" id="KW-0493">Microtubule</keyword>
<evidence type="ECO:0000256" key="3">
    <source>
        <dbReference type="ARBA" id="ARBA00022553"/>
    </source>
</evidence>
<evidence type="ECO:0000256" key="1">
    <source>
        <dbReference type="ARBA" id="ARBA00004245"/>
    </source>
</evidence>
<dbReference type="PANTHER" id="PTHR11501:SF15">
    <property type="entry name" value="MICROTUBULE-ASSOCIATED PROTEIN 2"/>
    <property type="match status" value="1"/>
</dbReference>
<evidence type="ECO:0000313" key="11">
    <source>
        <dbReference type="Proteomes" id="UP000018468"/>
    </source>
</evidence>
<feature type="compositionally biased region" description="Basic and acidic residues" evidence="8">
    <location>
        <begin position="436"/>
        <end position="473"/>
    </location>
</feature>
<feature type="region of interest" description="Disordered" evidence="8">
    <location>
        <begin position="1109"/>
        <end position="1240"/>
    </location>
</feature>
<feature type="compositionally biased region" description="Basic and acidic residues" evidence="8">
    <location>
        <begin position="877"/>
        <end position="900"/>
    </location>
</feature>
<organism evidence="10 11">
    <name type="scientific">Lepisosteus oculatus</name>
    <name type="common">Spotted gar</name>
    <dbReference type="NCBI Taxonomy" id="7918"/>
    <lineage>
        <taxon>Eukaryota</taxon>
        <taxon>Metazoa</taxon>
        <taxon>Chordata</taxon>
        <taxon>Craniata</taxon>
        <taxon>Vertebrata</taxon>
        <taxon>Euteleostomi</taxon>
        <taxon>Actinopterygii</taxon>
        <taxon>Neopterygii</taxon>
        <taxon>Holostei</taxon>
        <taxon>Semionotiformes</taxon>
        <taxon>Lepisosteidae</taxon>
        <taxon>Lepisosteus</taxon>
    </lineage>
</organism>
<dbReference type="InterPro" id="IPR027324">
    <property type="entry name" value="MAP2/MAP4/Tau"/>
</dbReference>
<dbReference type="PANTHER" id="PTHR11501">
    <property type="entry name" value="MICROTUBULE-ASSOCIATED PROTEIN"/>
    <property type="match status" value="1"/>
</dbReference>
<feature type="compositionally biased region" description="Basic and acidic residues" evidence="8">
    <location>
        <begin position="1425"/>
        <end position="1435"/>
    </location>
</feature>
<feature type="region of interest" description="Disordered" evidence="8">
    <location>
        <begin position="549"/>
        <end position="579"/>
    </location>
</feature>
<feature type="compositionally biased region" description="Basic and acidic residues" evidence="8">
    <location>
        <begin position="549"/>
        <end position="558"/>
    </location>
</feature>
<feature type="compositionally biased region" description="Basic and acidic residues" evidence="8">
    <location>
        <begin position="1010"/>
        <end position="1019"/>
    </location>
</feature>
<dbReference type="PROSITE" id="PS51491">
    <property type="entry name" value="TAU_MAP_2"/>
    <property type="match status" value="4"/>
</dbReference>
<feature type="region of interest" description="Disordered" evidence="8">
    <location>
        <begin position="102"/>
        <end position="527"/>
    </location>
</feature>
<evidence type="ECO:0000256" key="6">
    <source>
        <dbReference type="ARBA" id="ARBA00023212"/>
    </source>
</evidence>
<feature type="compositionally biased region" description="Acidic residues" evidence="8">
    <location>
        <begin position="1191"/>
        <end position="1205"/>
    </location>
</feature>
<dbReference type="EMBL" id="AHAT01011325">
    <property type="status" value="NOT_ANNOTATED_CDS"/>
    <property type="molecule type" value="Genomic_DNA"/>
</dbReference>
<keyword evidence="11" id="KW-1185">Reference proteome</keyword>
<evidence type="ECO:0000256" key="5">
    <source>
        <dbReference type="ARBA" id="ARBA00022737"/>
    </source>
</evidence>
<feature type="compositionally biased region" description="Basic and acidic residues" evidence="8">
    <location>
        <begin position="1044"/>
        <end position="1094"/>
    </location>
</feature>
<feature type="region of interest" description="Disordered" evidence="8">
    <location>
        <begin position="967"/>
        <end position="1097"/>
    </location>
</feature>
<feature type="compositionally biased region" description="Basic and acidic residues" evidence="8">
    <location>
        <begin position="1483"/>
        <end position="1500"/>
    </location>
</feature>
<keyword evidence="3" id="KW-0597">Phosphoprotein</keyword>
<feature type="compositionally biased region" description="Basic and acidic residues" evidence="8">
    <location>
        <begin position="1316"/>
        <end position="1337"/>
    </location>
</feature>
<evidence type="ECO:0000256" key="2">
    <source>
        <dbReference type="ARBA" id="ARBA00022490"/>
    </source>
</evidence>
<reference evidence="11" key="1">
    <citation type="submission" date="2011-12" db="EMBL/GenBank/DDBJ databases">
        <title>The Draft Genome of Lepisosteus oculatus.</title>
        <authorList>
            <consortium name="The Broad Institute Genome Assembly &amp; Analysis Group"/>
            <consortium name="Computational R&amp;D Group"/>
            <consortium name="and Sequencing Platform"/>
            <person name="Di Palma F."/>
            <person name="Alfoldi J."/>
            <person name="Johnson J."/>
            <person name="Berlin A."/>
            <person name="Gnerre S."/>
            <person name="Jaffe D."/>
            <person name="MacCallum I."/>
            <person name="Young S."/>
            <person name="Walker B.J."/>
            <person name="Lander E.S."/>
            <person name="Lindblad-Toh K."/>
        </authorList>
    </citation>
    <scope>NUCLEOTIDE SEQUENCE [LARGE SCALE GENOMIC DNA]</scope>
</reference>
<dbReference type="Bgee" id="ENSLOCG00000004706">
    <property type="expression patterns" value="Expressed in brain and 8 other cell types or tissues"/>
</dbReference>
<feature type="region of interest" description="Disordered" evidence="8">
    <location>
        <begin position="1378"/>
        <end position="1601"/>
    </location>
</feature>
<evidence type="ECO:0000313" key="10">
    <source>
        <dbReference type="Ensembl" id="ENSLOCP00000005659.1"/>
    </source>
</evidence>
<feature type="compositionally biased region" description="Basic and acidic residues" evidence="8">
    <location>
        <begin position="1399"/>
        <end position="1418"/>
    </location>
</feature>
<dbReference type="Ensembl" id="ENSLOCT00000005667.1">
    <property type="protein sequence ID" value="ENSLOCP00000005659.1"/>
    <property type="gene ID" value="ENSLOCG00000004706.1"/>
</dbReference>
<feature type="region of interest" description="Disordered" evidence="8">
    <location>
        <begin position="867"/>
        <end position="900"/>
    </location>
</feature>
<feature type="compositionally biased region" description="Basic and acidic residues" evidence="8">
    <location>
        <begin position="277"/>
        <end position="286"/>
    </location>
</feature>